<dbReference type="AlphaFoldDB" id="A0A0E9PQQ5"/>
<dbReference type="EMBL" id="GBXM01102384">
    <property type="protein sequence ID" value="JAH06193.1"/>
    <property type="molecule type" value="Transcribed_RNA"/>
</dbReference>
<organism evidence="1">
    <name type="scientific">Anguilla anguilla</name>
    <name type="common">European freshwater eel</name>
    <name type="synonym">Muraena anguilla</name>
    <dbReference type="NCBI Taxonomy" id="7936"/>
    <lineage>
        <taxon>Eukaryota</taxon>
        <taxon>Metazoa</taxon>
        <taxon>Chordata</taxon>
        <taxon>Craniata</taxon>
        <taxon>Vertebrata</taxon>
        <taxon>Euteleostomi</taxon>
        <taxon>Actinopterygii</taxon>
        <taxon>Neopterygii</taxon>
        <taxon>Teleostei</taxon>
        <taxon>Anguilliformes</taxon>
        <taxon>Anguillidae</taxon>
        <taxon>Anguilla</taxon>
    </lineage>
</organism>
<name>A0A0E9PQQ5_ANGAN</name>
<reference evidence="1" key="1">
    <citation type="submission" date="2014-11" db="EMBL/GenBank/DDBJ databases">
        <authorList>
            <person name="Amaro Gonzalez C."/>
        </authorList>
    </citation>
    <scope>NUCLEOTIDE SEQUENCE</scope>
</reference>
<evidence type="ECO:0000313" key="1">
    <source>
        <dbReference type="EMBL" id="JAH06193.1"/>
    </source>
</evidence>
<reference evidence="1" key="2">
    <citation type="journal article" date="2015" name="Fish Shellfish Immunol.">
        <title>Early steps in the European eel (Anguilla anguilla)-Vibrio vulnificus interaction in the gills: Role of the RtxA13 toxin.</title>
        <authorList>
            <person name="Callol A."/>
            <person name="Pajuelo D."/>
            <person name="Ebbesson L."/>
            <person name="Teles M."/>
            <person name="MacKenzie S."/>
            <person name="Amaro C."/>
        </authorList>
    </citation>
    <scope>NUCLEOTIDE SEQUENCE</scope>
</reference>
<accession>A0A0E9PQQ5</accession>
<protein>
    <submittedName>
        <fullName evidence="1">Uncharacterized protein</fullName>
    </submittedName>
</protein>
<proteinExistence type="predicted"/>
<sequence>MGSQILMISQTYDLPHDALMWGHHLGNSCKNSITPCDRMTSWYS</sequence>